<dbReference type="Gene3D" id="6.10.340.10">
    <property type="match status" value="1"/>
</dbReference>
<evidence type="ECO:0000256" key="5">
    <source>
        <dbReference type="SAM" id="Phobius"/>
    </source>
</evidence>
<feature type="transmembrane region" description="Helical" evidence="5">
    <location>
        <begin position="12"/>
        <end position="31"/>
    </location>
</feature>
<proteinExistence type="predicted"/>
<feature type="region of interest" description="Disordered" evidence="4">
    <location>
        <begin position="593"/>
        <end position="612"/>
    </location>
</feature>
<keyword evidence="3" id="KW-0808">Transferase</keyword>
<name>A0A9D2TN87_9FIRM</name>
<dbReference type="PANTHER" id="PTHR34220:SF7">
    <property type="entry name" value="SENSOR HISTIDINE KINASE YPDA"/>
    <property type="match status" value="1"/>
</dbReference>
<dbReference type="InterPro" id="IPR050640">
    <property type="entry name" value="Bact_2-comp_sensor_kinase"/>
</dbReference>
<sequence length="612" mass="69637">MNSLHHKLFFRYAALIFPLIAVFMIVLYIILGNTLRENASSELQADCDNISTLLGTELEKIDTLSQNVVSSSQVRSLFLEDLYSYNSDSYTNRHDFSSALFDIIKLSFSNLSLNIVDTDGRHVYVGSISSFQRRDSSEIYELPWFQDTLELYGKKVILPPRVPELNPQDGAVISLCRAFSPESTAKETAVLEMQVQYSYLTQKIEDAIHDQTGEKQVYIYNSDGERIYPYEITASENLEDFMQNALSESGSSDYPRSYSPESGAPMLIAWQTSDSADWTIFVTASEKALFSSFYEYRSLLIMIAFIVLLLLLFITYQIASHIAAPLQKLEETARSITIDNLTDPLPEYKSGFKEMDSLFYSFEQMQTNLKNSLQENINAHAMANDAKMIALQSQMNPHFLYNTLASISILAEDGENEKVINTCTDLSSLLRYCSSNKSMTVDIRQEVDNLIAYIHLIKIKYEERIQFHIQIHDDLMSLQVPKLILQPLVENCVKYALTCDPPWIITIDGFLNSGKWTLRVRDNGAGFSHEYLSSFYEKIKKMNPENPLPDLSINGMGLLNLYIRLYLKYKTDLIFDLRNLDEGGAQVMIGGPLQECEGENSNGHEKNPSTHR</sequence>
<dbReference type="InterPro" id="IPR036890">
    <property type="entry name" value="HATPase_C_sf"/>
</dbReference>
<dbReference type="GO" id="GO:0016020">
    <property type="term" value="C:membrane"/>
    <property type="evidence" value="ECO:0007669"/>
    <property type="project" value="UniProtKB-SubCell"/>
</dbReference>
<evidence type="ECO:0000313" key="7">
    <source>
        <dbReference type="EMBL" id="HJC75311.1"/>
    </source>
</evidence>
<feature type="compositionally biased region" description="Basic and acidic residues" evidence="4">
    <location>
        <begin position="602"/>
        <end position="612"/>
    </location>
</feature>
<evidence type="ECO:0000256" key="2">
    <source>
        <dbReference type="ARBA" id="ARBA00022553"/>
    </source>
</evidence>
<dbReference type="EMBL" id="DWVY01000051">
    <property type="protein sequence ID" value="HJC75311.1"/>
    <property type="molecule type" value="Genomic_DNA"/>
</dbReference>
<evidence type="ECO:0000313" key="8">
    <source>
        <dbReference type="Proteomes" id="UP000823902"/>
    </source>
</evidence>
<dbReference type="AlphaFoldDB" id="A0A9D2TN87"/>
<keyword evidence="5" id="KW-0472">Membrane</keyword>
<keyword evidence="2" id="KW-0597">Phosphoprotein</keyword>
<evidence type="ECO:0000259" key="6">
    <source>
        <dbReference type="PROSITE" id="PS50885"/>
    </source>
</evidence>
<organism evidence="7 8">
    <name type="scientific">Candidatus Mediterraneibacter faecavium</name>
    <dbReference type="NCBI Taxonomy" id="2838668"/>
    <lineage>
        <taxon>Bacteria</taxon>
        <taxon>Bacillati</taxon>
        <taxon>Bacillota</taxon>
        <taxon>Clostridia</taxon>
        <taxon>Lachnospirales</taxon>
        <taxon>Lachnospiraceae</taxon>
        <taxon>Mediterraneibacter</taxon>
    </lineage>
</organism>
<reference evidence="7" key="2">
    <citation type="submission" date="2021-04" db="EMBL/GenBank/DDBJ databases">
        <authorList>
            <person name="Gilroy R."/>
        </authorList>
    </citation>
    <scope>NUCLEOTIDE SEQUENCE</scope>
    <source>
        <strain evidence="7">CHK196-7946</strain>
    </source>
</reference>
<accession>A0A9D2TN87</accession>
<reference evidence="7" key="1">
    <citation type="journal article" date="2021" name="PeerJ">
        <title>Extensive microbial diversity within the chicken gut microbiome revealed by metagenomics and culture.</title>
        <authorList>
            <person name="Gilroy R."/>
            <person name="Ravi A."/>
            <person name="Getino M."/>
            <person name="Pursley I."/>
            <person name="Horton D.L."/>
            <person name="Alikhan N.F."/>
            <person name="Baker D."/>
            <person name="Gharbi K."/>
            <person name="Hall N."/>
            <person name="Watson M."/>
            <person name="Adriaenssens E.M."/>
            <person name="Foster-Nyarko E."/>
            <person name="Jarju S."/>
            <person name="Secka A."/>
            <person name="Antonio M."/>
            <person name="Oren A."/>
            <person name="Chaudhuri R.R."/>
            <person name="La Ragione R."/>
            <person name="Hildebrand F."/>
            <person name="Pallen M.J."/>
        </authorList>
    </citation>
    <scope>NUCLEOTIDE SEQUENCE</scope>
    <source>
        <strain evidence="7">CHK196-7946</strain>
    </source>
</reference>
<dbReference type="SUPFAM" id="SSF55874">
    <property type="entry name" value="ATPase domain of HSP90 chaperone/DNA topoisomerase II/histidine kinase"/>
    <property type="match status" value="1"/>
</dbReference>
<protein>
    <submittedName>
        <fullName evidence="7">Histidine kinase</fullName>
    </submittedName>
</protein>
<gene>
    <name evidence="7" type="ORF">H9697_10280</name>
</gene>
<feature type="domain" description="HAMP" evidence="6">
    <location>
        <begin position="320"/>
        <end position="374"/>
    </location>
</feature>
<keyword evidence="7" id="KW-0418">Kinase</keyword>
<keyword evidence="5" id="KW-0812">Transmembrane</keyword>
<dbReference type="PANTHER" id="PTHR34220">
    <property type="entry name" value="SENSOR HISTIDINE KINASE YPDA"/>
    <property type="match status" value="1"/>
</dbReference>
<dbReference type="Pfam" id="PF06580">
    <property type="entry name" value="His_kinase"/>
    <property type="match status" value="1"/>
</dbReference>
<evidence type="ECO:0000256" key="4">
    <source>
        <dbReference type="SAM" id="MobiDB-lite"/>
    </source>
</evidence>
<comment type="caution">
    <text evidence="7">The sequence shown here is derived from an EMBL/GenBank/DDBJ whole genome shotgun (WGS) entry which is preliminary data.</text>
</comment>
<evidence type="ECO:0000256" key="3">
    <source>
        <dbReference type="ARBA" id="ARBA00022679"/>
    </source>
</evidence>
<dbReference type="GO" id="GO:0000155">
    <property type="term" value="F:phosphorelay sensor kinase activity"/>
    <property type="evidence" value="ECO:0007669"/>
    <property type="project" value="InterPro"/>
</dbReference>
<dbReference type="Gene3D" id="3.30.565.10">
    <property type="entry name" value="Histidine kinase-like ATPase, C-terminal domain"/>
    <property type="match status" value="1"/>
</dbReference>
<dbReference type="SMART" id="SM00304">
    <property type="entry name" value="HAMP"/>
    <property type="match status" value="1"/>
</dbReference>
<dbReference type="InterPro" id="IPR003660">
    <property type="entry name" value="HAMP_dom"/>
</dbReference>
<evidence type="ECO:0000256" key="1">
    <source>
        <dbReference type="ARBA" id="ARBA00004370"/>
    </source>
</evidence>
<comment type="subcellular location">
    <subcellularLocation>
        <location evidence="1">Membrane</location>
    </subcellularLocation>
</comment>
<dbReference type="Proteomes" id="UP000823902">
    <property type="component" value="Unassembled WGS sequence"/>
</dbReference>
<feature type="transmembrane region" description="Helical" evidence="5">
    <location>
        <begin position="299"/>
        <end position="319"/>
    </location>
</feature>
<dbReference type="InterPro" id="IPR010559">
    <property type="entry name" value="Sig_transdc_His_kin_internal"/>
</dbReference>
<keyword evidence="5" id="KW-1133">Transmembrane helix</keyword>
<dbReference type="PROSITE" id="PS50885">
    <property type="entry name" value="HAMP"/>
    <property type="match status" value="1"/>
</dbReference>